<dbReference type="SUPFAM" id="SSF52540">
    <property type="entry name" value="P-loop containing nucleoside triphosphate hydrolases"/>
    <property type="match status" value="1"/>
</dbReference>
<evidence type="ECO:0000259" key="1">
    <source>
        <dbReference type="SMART" id="SM01043"/>
    </source>
</evidence>
<dbReference type="GO" id="GO:0006355">
    <property type="term" value="P:regulation of DNA-templated transcription"/>
    <property type="evidence" value="ECO:0007669"/>
    <property type="project" value="InterPro"/>
</dbReference>
<dbReference type="InterPro" id="IPR027417">
    <property type="entry name" value="P-loop_NTPase"/>
</dbReference>
<keyword evidence="3" id="KW-1185">Reference proteome</keyword>
<dbReference type="SMART" id="SM01043">
    <property type="entry name" value="BTAD"/>
    <property type="match status" value="1"/>
</dbReference>
<dbReference type="PANTHER" id="PTHR35807">
    <property type="entry name" value="TRANSCRIPTIONAL REGULATOR REDD-RELATED"/>
    <property type="match status" value="1"/>
</dbReference>
<dbReference type="SUPFAM" id="SSF46894">
    <property type="entry name" value="C-terminal effector domain of the bipartite response regulators"/>
    <property type="match status" value="1"/>
</dbReference>
<dbReference type="RefSeq" id="WP_025225936.1">
    <property type="nucleotide sequence ID" value="NZ_CP007139.1"/>
</dbReference>
<dbReference type="SUPFAM" id="SSF48452">
    <property type="entry name" value="TPR-like"/>
    <property type="match status" value="2"/>
</dbReference>
<dbReference type="SMART" id="SM00028">
    <property type="entry name" value="TPR"/>
    <property type="match status" value="4"/>
</dbReference>
<dbReference type="InterPro" id="IPR036388">
    <property type="entry name" value="WH-like_DNA-bd_sf"/>
</dbReference>
<dbReference type="Pfam" id="PF03704">
    <property type="entry name" value="BTAD"/>
    <property type="match status" value="1"/>
</dbReference>
<dbReference type="InterPro" id="IPR005158">
    <property type="entry name" value="BTAD"/>
</dbReference>
<organism evidence="2 3">
    <name type="scientific">Fimbriimonas ginsengisoli Gsoil 348</name>
    <dbReference type="NCBI Taxonomy" id="661478"/>
    <lineage>
        <taxon>Bacteria</taxon>
        <taxon>Bacillati</taxon>
        <taxon>Armatimonadota</taxon>
        <taxon>Fimbriimonadia</taxon>
        <taxon>Fimbriimonadales</taxon>
        <taxon>Fimbriimonadaceae</taxon>
        <taxon>Fimbriimonas</taxon>
    </lineage>
</organism>
<dbReference type="Proteomes" id="UP000027982">
    <property type="component" value="Chromosome"/>
</dbReference>
<dbReference type="KEGG" id="fgi:OP10G_2126"/>
<dbReference type="InterPro" id="IPR011990">
    <property type="entry name" value="TPR-like_helical_dom_sf"/>
</dbReference>
<dbReference type="HOGENOM" id="CLU_004665_1_4_0"/>
<dbReference type="EMBL" id="CP007139">
    <property type="protein sequence ID" value="AIE85494.1"/>
    <property type="molecule type" value="Genomic_DNA"/>
</dbReference>
<dbReference type="eggNOG" id="COG3629">
    <property type="taxonomic scope" value="Bacteria"/>
</dbReference>
<sequence>MPPGFVLRTFGPLEFERGDWRLTRFPTRKSGLILARIALARDGRMERDALAELLWPDDYLDITRGRLRQELRRLRQVIGEFDSHLQSDRYQVGIEPGVLTTDALMFDALVAEGSDETPSERVARLSSAVDLLRGPFLAGYQEPWVFSTRRQYDEKARRALLALADAWEALGEQESALNAIIQAVHHDPLDTGANGRLIRRLVALGQGNRARQAFLQFDGMLFRELGHHAPDSIRALLAGTKEAPLPPTQEPRTVVPRPAELFGREERLAFIDAALAEPGACVLLVGALGVGKTHLLRACAWRFSLANQLPVQLGGEPSPVADGLFVLESTHEPREIERTIAAAARNGWRVLAESRVRLDMAGVSEVRVNPLPTGPNEDEAAVRLLASQTSSEIGNESIRASLAALATCLSGLPLALKLFAKRLEIQSPEQAIQDLDSGLAAFAELETSTGESVARSLIGTLEQMPPLAKEAFDSLCLLDGACPELASKLASFEILRLLENHSLICVQGEGSRRRMQVPRPLAFVARQRLAASDRDQVAERTWQIMADWTYDTSRYQTGPYQVEAFDRVAVEWPNIMSGVRWGIDYNAAVAAHLVAGAWRTVGTRGMPPSNVDLFLEAVQLGAASLPCWPGGEAWLGTGIALALGGRIKRAEPAFLAAIETFEKGNHLVGQSWATLNYAALILARTDPPRAVEVLKKLATTTPRTEHRHLALSDCASILVSLGNLDEAVRIAEEAFEIRTQAVDPSNQGRAYGELAHIYIAAGRPEAARPLLIEGIRRLRELGIQFLLTGPLLDLARISLDSEESRALLDEAAEIARRLGSPQYMLDVARVRLEWEQRRNDIPALLAAIEAMFRFTQLLDSSEEREASLRSLAGECLRRGKEPYANAVIGALGDPITGPVHEGWRSLLSSDSNRTVCTLAVALAQEAFG</sequence>
<dbReference type="InterPro" id="IPR019734">
    <property type="entry name" value="TPR_rpt"/>
</dbReference>
<dbReference type="STRING" id="661478.OP10G_2126"/>
<evidence type="ECO:0000313" key="3">
    <source>
        <dbReference type="Proteomes" id="UP000027982"/>
    </source>
</evidence>
<accession>A0A068NV93</accession>
<dbReference type="InterPro" id="IPR051677">
    <property type="entry name" value="AfsR-DnrI-RedD_regulator"/>
</dbReference>
<dbReference type="GO" id="GO:0003677">
    <property type="term" value="F:DNA binding"/>
    <property type="evidence" value="ECO:0007669"/>
    <property type="project" value="InterPro"/>
</dbReference>
<dbReference type="AlphaFoldDB" id="A0A068NV93"/>
<feature type="domain" description="Bacterial transcriptional activator" evidence="1">
    <location>
        <begin position="101"/>
        <end position="241"/>
    </location>
</feature>
<proteinExistence type="predicted"/>
<protein>
    <submittedName>
        <fullName evidence="2">Transcriptional activator</fullName>
    </submittedName>
</protein>
<reference evidence="2 3" key="1">
    <citation type="journal article" date="2014" name="PLoS ONE">
        <title>The first complete genome sequence of the class fimbriimonadia in the phylum armatimonadetes.</title>
        <authorList>
            <person name="Hu Z.Y."/>
            <person name="Wang Y.Z."/>
            <person name="Im W.T."/>
            <person name="Wang S.Y."/>
            <person name="Zhao G.P."/>
            <person name="Zheng H.J."/>
            <person name="Quan Z.X."/>
        </authorList>
    </citation>
    <scope>NUCLEOTIDE SEQUENCE [LARGE SCALE GENOMIC DNA]</scope>
    <source>
        <strain evidence="2">Gsoil 348</strain>
    </source>
</reference>
<dbReference type="Pfam" id="PF13424">
    <property type="entry name" value="TPR_12"/>
    <property type="match status" value="1"/>
</dbReference>
<dbReference type="eggNOG" id="COG3903">
    <property type="taxonomic scope" value="Bacteria"/>
</dbReference>
<dbReference type="InterPro" id="IPR016032">
    <property type="entry name" value="Sig_transdc_resp-reg_C-effctor"/>
</dbReference>
<evidence type="ECO:0000313" key="2">
    <source>
        <dbReference type="EMBL" id="AIE85494.1"/>
    </source>
</evidence>
<dbReference type="Gene3D" id="1.10.10.10">
    <property type="entry name" value="Winged helix-like DNA-binding domain superfamily/Winged helix DNA-binding domain"/>
    <property type="match status" value="1"/>
</dbReference>
<name>A0A068NV93_FIMGI</name>
<dbReference type="Gene3D" id="1.25.40.10">
    <property type="entry name" value="Tetratricopeptide repeat domain"/>
    <property type="match status" value="2"/>
</dbReference>
<gene>
    <name evidence="2" type="ORF">OP10G_2126</name>
</gene>
<dbReference type="OrthoDB" id="581105at2"/>